<name>A0A6N8TL63_SHIZO</name>
<gene>
    <name evidence="1" type="ORF">GR156_16205</name>
</gene>
<dbReference type="Proteomes" id="UP000440304">
    <property type="component" value="Unassembled WGS sequence"/>
</dbReference>
<proteinExistence type="predicted"/>
<reference evidence="1 2" key="1">
    <citation type="submission" date="2019-12" db="EMBL/GenBank/DDBJ databases">
        <title>Shinella granuli gen. nov., sp. nov., and proposal of the reclassification of Zoogloea ramigera ATCC 19623 as Shinella zoogloeoides sp. nov.</title>
        <authorList>
            <person name="Gao J."/>
        </authorList>
    </citation>
    <scope>NUCLEOTIDE SEQUENCE [LARGE SCALE GENOMIC DNA]</scope>
    <source>
        <strain evidence="1 2">DSM 287</strain>
    </source>
</reference>
<evidence type="ECO:0000313" key="2">
    <source>
        <dbReference type="Proteomes" id="UP000440304"/>
    </source>
</evidence>
<organism evidence="1 2">
    <name type="scientific">Shinella zoogloeoides</name>
    <name type="common">Crabtreella saccharophila</name>
    <dbReference type="NCBI Taxonomy" id="352475"/>
    <lineage>
        <taxon>Bacteria</taxon>
        <taxon>Pseudomonadati</taxon>
        <taxon>Pseudomonadota</taxon>
        <taxon>Alphaproteobacteria</taxon>
        <taxon>Hyphomicrobiales</taxon>
        <taxon>Rhizobiaceae</taxon>
        <taxon>Shinella</taxon>
    </lineage>
</organism>
<protein>
    <submittedName>
        <fullName evidence="1">Uncharacterized protein</fullName>
    </submittedName>
</protein>
<dbReference type="AlphaFoldDB" id="A0A6N8TL63"/>
<sequence length="78" mass="8726">MSYAIKCRVVGTKSWSFLSSRGSNRLRIHAIRFATAEKAHGFIDRNSEENPAWEWKVVDLTTGRTIRATNGGSDAGER</sequence>
<accession>A0A6N8TL63</accession>
<dbReference type="RefSeq" id="WP_023517417.1">
    <property type="nucleotide sequence ID" value="NZ_CP086613.1"/>
</dbReference>
<dbReference type="OrthoDB" id="8449914at2"/>
<evidence type="ECO:0000313" key="1">
    <source>
        <dbReference type="EMBL" id="MXO01864.1"/>
    </source>
</evidence>
<dbReference type="EMBL" id="WUML01000015">
    <property type="protein sequence ID" value="MXO01864.1"/>
    <property type="molecule type" value="Genomic_DNA"/>
</dbReference>
<comment type="caution">
    <text evidence="1">The sequence shown here is derived from an EMBL/GenBank/DDBJ whole genome shotgun (WGS) entry which is preliminary data.</text>
</comment>